<comment type="caution">
    <text evidence="1">The sequence shown here is derived from an EMBL/GenBank/DDBJ whole genome shotgun (WGS) entry which is preliminary data.</text>
</comment>
<dbReference type="EMBL" id="DTBP01000007">
    <property type="protein sequence ID" value="HGQ73566.1"/>
    <property type="molecule type" value="Genomic_DNA"/>
</dbReference>
<reference evidence="1" key="1">
    <citation type="journal article" date="2020" name="mSystems">
        <title>Genome- and Community-Level Interaction Insights into Carbon Utilization and Element Cycling Functions of Hydrothermarchaeota in Hydrothermal Sediment.</title>
        <authorList>
            <person name="Zhou Z."/>
            <person name="Liu Y."/>
            <person name="Xu W."/>
            <person name="Pan J."/>
            <person name="Luo Z.H."/>
            <person name="Li M."/>
        </authorList>
    </citation>
    <scope>NUCLEOTIDE SEQUENCE [LARGE SCALE GENOMIC DNA]</scope>
    <source>
        <strain evidence="1">SpSt-648</strain>
    </source>
</reference>
<protein>
    <submittedName>
        <fullName evidence="1">Uncharacterized protein</fullName>
    </submittedName>
</protein>
<sequence>MFNDEDNDLVIKRIVVDNRYEPRDFYPVVVKSKSRFETTYLHLETLYDWEVEMKFWPGTLHNVSVIVNIYGKDYVISITAESV</sequence>
<gene>
    <name evidence="1" type="ORF">ENU20_00600</name>
</gene>
<accession>A0A7C4JKT3</accession>
<evidence type="ECO:0000313" key="1">
    <source>
        <dbReference type="EMBL" id="HGQ73566.1"/>
    </source>
</evidence>
<proteinExistence type="predicted"/>
<name>A0A7C4JKT3_STAMA</name>
<dbReference type="AlphaFoldDB" id="A0A7C4JKT3"/>
<organism evidence="1">
    <name type="scientific">Staphylothermus marinus</name>
    <dbReference type="NCBI Taxonomy" id="2280"/>
    <lineage>
        <taxon>Archaea</taxon>
        <taxon>Thermoproteota</taxon>
        <taxon>Thermoprotei</taxon>
        <taxon>Desulfurococcales</taxon>
        <taxon>Desulfurococcaceae</taxon>
        <taxon>Staphylothermus</taxon>
    </lineage>
</organism>